<name>A0A1E4TBL8_9ASCO</name>
<dbReference type="InterPro" id="IPR029071">
    <property type="entry name" value="Ubiquitin-like_domsf"/>
</dbReference>
<evidence type="ECO:0000313" key="5">
    <source>
        <dbReference type="Proteomes" id="UP000095023"/>
    </source>
</evidence>
<dbReference type="PROSITE" id="PS50200">
    <property type="entry name" value="RA"/>
    <property type="match status" value="1"/>
</dbReference>
<feature type="domain" description="SAM" evidence="2">
    <location>
        <begin position="12"/>
        <end position="75"/>
    </location>
</feature>
<evidence type="ECO:0000256" key="1">
    <source>
        <dbReference type="SAM" id="MobiDB-lite"/>
    </source>
</evidence>
<dbReference type="SMART" id="SM00454">
    <property type="entry name" value="SAM"/>
    <property type="match status" value="1"/>
</dbReference>
<dbReference type="Gene3D" id="1.10.150.50">
    <property type="entry name" value="Transcription Factor, Ets-1"/>
    <property type="match status" value="1"/>
</dbReference>
<dbReference type="GO" id="GO:0007165">
    <property type="term" value="P:signal transduction"/>
    <property type="evidence" value="ECO:0007669"/>
    <property type="project" value="InterPro"/>
</dbReference>
<dbReference type="PROSITE" id="PS50105">
    <property type="entry name" value="SAM_DOMAIN"/>
    <property type="match status" value="1"/>
</dbReference>
<dbReference type="OrthoDB" id="445896at2759"/>
<dbReference type="InterPro" id="IPR013761">
    <property type="entry name" value="SAM/pointed_sf"/>
</dbReference>
<protein>
    <recommendedName>
        <fullName evidence="6">Ste50p</fullName>
    </recommendedName>
</protein>
<evidence type="ECO:0000259" key="3">
    <source>
        <dbReference type="PROSITE" id="PS50200"/>
    </source>
</evidence>
<proteinExistence type="predicted"/>
<organism evidence="4 5">
    <name type="scientific">Tortispora caseinolytica NRRL Y-17796</name>
    <dbReference type="NCBI Taxonomy" id="767744"/>
    <lineage>
        <taxon>Eukaryota</taxon>
        <taxon>Fungi</taxon>
        <taxon>Dikarya</taxon>
        <taxon>Ascomycota</taxon>
        <taxon>Saccharomycotina</taxon>
        <taxon>Trigonopsidomycetes</taxon>
        <taxon>Trigonopsidales</taxon>
        <taxon>Trigonopsidaceae</taxon>
        <taxon>Tortispora</taxon>
    </lineage>
</organism>
<accession>A0A1E4TBL8</accession>
<evidence type="ECO:0008006" key="6">
    <source>
        <dbReference type="Google" id="ProtNLM"/>
    </source>
</evidence>
<feature type="region of interest" description="Disordered" evidence="1">
    <location>
        <begin position="189"/>
        <end position="285"/>
    </location>
</feature>
<gene>
    <name evidence="4" type="ORF">CANCADRAFT_3750</name>
</gene>
<evidence type="ECO:0000259" key="2">
    <source>
        <dbReference type="PROSITE" id="PS50105"/>
    </source>
</evidence>
<sequence>MDNLRAKSLSQWSLDDVSVYLSSLGLDQYLPLFKEHDVTGDVLIRLNHSLLREIGVVVVGDRLDILLGIYALKAAQNIPLLDDDFVPNDSQILTKERAQYELQARDNRIHTLELELKRLSDSHIRIREELLPLHKIFKDSKPLPTPGNTISAEITSNTSGFVSPNNTILRPSASNRHSAFYAQPYENPPKYSAVSSSSSITPTTPSSAPVESFQTQSPSRSTPPKSGASIADSITSSGSLAPHDSRTNMHVKSPDSAGPLSSPAQPHDTRRHMQGHSSSSTKLSGSNDAFKAFRVQESDPCYKVLPSVLRRYRVDDDWRKYALLVCYDEVERILGYDEKPLAIFKELQEAGLNPVFMLRHVDGGTPDQGLIVNSSTPGGVL</sequence>
<evidence type="ECO:0000313" key="4">
    <source>
        <dbReference type="EMBL" id="ODV89113.1"/>
    </source>
</evidence>
<dbReference type="InterPro" id="IPR001660">
    <property type="entry name" value="SAM"/>
</dbReference>
<feature type="compositionally biased region" description="Low complexity" evidence="1">
    <location>
        <begin position="192"/>
        <end position="210"/>
    </location>
</feature>
<dbReference type="SMART" id="SM00314">
    <property type="entry name" value="RA"/>
    <property type="match status" value="1"/>
</dbReference>
<dbReference type="SUPFAM" id="SSF47769">
    <property type="entry name" value="SAM/Pointed domain"/>
    <property type="match status" value="1"/>
</dbReference>
<dbReference type="Proteomes" id="UP000095023">
    <property type="component" value="Unassembled WGS sequence"/>
</dbReference>
<dbReference type="InterPro" id="IPR000159">
    <property type="entry name" value="RA_dom"/>
</dbReference>
<feature type="domain" description="Ras-associating" evidence="3">
    <location>
        <begin position="277"/>
        <end position="363"/>
    </location>
</feature>
<dbReference type="AlphaFoldDB" id="A0A1E4TBL8"/>
<dbReference type="Pfam" id="PF07647">
    <property type="entry name" value="SAM_2"/>
    <property type="match status" value="1"/>
</dbReference>
<dbReference type="EMBL" id="KV453843">
    <property type="protein sequence ID" value="ODV89113.1"/>
    <property type="molecule type" value="Genomic_DNA"/>
</dbReference>
<dbReference type="SUPFAM" id="SSF54236">
    <property type="entry name" value="Ubiquitin-like"/>
    <property type="match status" value="1"/>
</dbReference>
<feature type="compositionally biased region" description="Polar residues" evidence="1">
    <location>
        <begin position="212"/>
        <end position="224"/>
    </location>
</feature>
<keyword evidence="5" id="KW-1185">Reference proteome</keyword>
<dbReference type="CDD" id="cd01786">
    <property type="entry name" value="RA_STE50"/>
    <property type="match status" value="1"/>
</dbReference>
<dbReference type="Gene3D" id="3.10.20.90">
    <property type="entry name" value="Phosphatidylinositol 3-kinase Catalytic Subunit, Chain A, domain 1"/>
    <property type="match status" value="1"/>
</dbReference>
<reference evidence="5" key="1">
    <citation type="submission" date="2016-02" db="EMBL/GenBank/DDBJ databases">
        <title>Comparative genomics of biotechnologically important yeasts.</title>
        <authorList>
            <consortium name="DOE Joint Genome Institute"/>
            <person name="Riley R."/>
            <person name="Haridas S."/>
            <person name="Wolfe K.H."/>
            <person name="Lopes M.R."/>
            <person name="Hittinger C.T."/>
            <person name="Goker M."/>
            <person name="Salamov A."/>
            <person name="Wisecaver J."/>
            <person name="Long T.M."/>
            <person name="Aerts A.L."/>
            <person name="Barry K."/>
            <person name="Choi C."/>
            <person name="Clum A."/>
            <person name="Coughlan A.Y."/>
            <person name="Deshpande S."/>
            <person name="Douglass A.P."/>
            <person name="Hanson S.J."/>
            <person name="Klenk H.-P."/>
            <person name="Labutti K."/>
            <person name="Lapidus A."/>
            <person name="Lindquist E."/>
            <person name="Lipzen A."/>
            <person name="Meier-Kolthoff J.P."/>
            <person name="Ohm R.A."/>
            <person name="Otillar R.P."/>
            <person name="Pangilinan J."/>
            <person name="Peng Y."/>
            <person name="Rokas A."/>
            <person name="Rosa C.A."/>
            <person name="Scheuner C."/>
            <person name="Sibirny A.A."/>
            <person name="Slot J.C."/>
            <person name="Stielow J.B."/>
            <person name="Sun H."/>
            <person name="Kurtzman C.P."/>
            <person name="Blackwell M."/>
            <person name="Jeffries T.W."/>
            <person name="Grigoriev I.V."/>
        </authorList>
    </citation>
    <scope>NUCLEOTIDE SEQUENCE [LARGE SCALE GENOMIC DNA]</scope>
    <source>
        <strain evidence="5">NRRL Y-17796</strain>
    </source>
</reference>
<dbReference type="Pfam" id="PF00788">
    <property type="entry name" value="RA"/>
    <property type="match status" value="1"/>
</dbReference>